<feature type="transmembrane region" description="Helical" evidence="1">
    <location>
        <begin position="153"/>
        <end position="175"/>
    </location>
</feature>
<protein>
    <submittedName>
        <fullName evidence="2">Uncharacterized protein</fullName>
    </submittedName>
</protein>
<feature type="transmembrane region" description="Helical" evidence="1">
    <location>
        <begin position="88"/>
        <end position="106"/>
    </location>
</feature>
<evidence type="ECO:0000256" key="1">
    <source>
        <dbReference type="SAM" id="Phobius"/>
    </source>
</evidence>
<accession>A0A2V0NU15</accession>
<dbReference type="Proteomes" id="UP000247498">
    <property type="component" value="Unassembled WGS sequence"/>
</dbReference>
<keyword evidence="1" id="KW-0812">Transmembrane</keyword>
<gene>
    <name evidence="2" type="ORF">Rsub_01037</name>
</gene>
<evidence type="ECO:0000313" key="3">
    <source>
        <dbReference type="Proteomes" id="UP000247498"/>
    </source>
</evidence>
<dbReference type="EMBL" id="BDRX01000004">
    <property type="protein sequence ID" value="GBF88325.1"/>
    <property type="molecule type" value="Genomic_DNA"/>
</dbReference>
<reference evidence="2 3" key="1">
    <citation type="journal article" date="2018" name="Sci. Rep.">
        <title>Raphidocelis subcapitata (=Pseudokirchneriella subcapitata) provides an insight into genome evolution and environmental adaptations in the Sphaeropleales.</title>
        <authorList>
            <person name="Suzuki S."/>
            <person name="Yamaguchi H."/>
            <person name="Nakajima N."/>
            <person name="Kawachi M."/>
        </authorList>
    </citation>
    <scope>NUCLEOTIDE SEQUENCE [LARGE SCALE GENOMIC DNA]</scope>
    <source>
        <strain evidence="2 3">NIES-35</strain>
    </source>
</reference>
<name>A0A2V0NU15_9CHLO</name>
<comment type="caution">
    <text evidence="2">The sequence shown here is derived from an EMBL/GenBank/DDBJ whole genome shotgun (WGS) entry which is preliminary data.</text>
</comment>
<feature type="transmembrane region" description="Helical" evidence="1">
    <location>
        <begin position="112"/>
        <end position="132"/>
    </location>
</feature>
<keyword evidence="1" id="KW-0472">Membrane</keyword>
<evidence type="ECO:0000313" key="2">
    <source>
        <dbReference type="EMBL" id="GBF88325.1"/>
    </source>
</evidence>
<keyword evidence="3" id="KW-1185">Reference proteome</keyword>
<sequence>MASLLARSGSAAGAAAAARRRAAAFQPAAPPPQQHRAGARRGCACRALEASVAAAVSQQAVAYCVALGAEAAISLSQLPEGDKGRPQIPLLAAGIGGTAAAVALVSSGDSPVAPVGLALGLLVCGAMLAVNAKRAMELEYSDSTWPGPKAWPAGMVLISFFALSAFWQALFPLIFGGGSS</sequence>
<organism evidence="2 3">
    <name type="scientific">Raphidocelis subcapitata</name>
    <dbReference type="NCBI Taxonomy" id="307507"/>
    <lineage>
        <taxon>Eukaryota</taxon>
        <taxon>Viridiplantae</taxon>
        <taxon>Chlorophyta</taxon>
        <taxon>core chlorophytes</taxon>
        <taxon>Chlorophyceae</taxon>
        <taxon>CS clade</taxon>
        <taxon>Sphaeropleales</taxon>
        <taxon>Selenastraceae</taxon>
        <taxon>Raphidocelis</taxon>
    </lineage>
</organism>
<dbReference type="AlphaFoldDB" id="A0A2V0NU15"/>
<keyword evidence="1" id="KW-1133">Transmembrane helix</keyword>
<proteinExistence type="predicted"/>
<dbReference type="OrthoDB" id="514860at2759"/>
<dbReference type="InParanoid" id="A0A2V0NU15"/>